<dbReference type="EMBL" id="VDGI01000014">
    <property type="protein sequence ID" value="TQR19387.1"/>
    <property type="molecule type" value="Genomic_DNA"/>
</dbReference>
<dbReference type="InterPro" id="IPR013607">
    <property type="entry name" value="Phospholipase_A2-like"/>
</dbReference>
<evidence type="ECO:0000259" key="1">
    <source>
        <dbReference type="Pfam" id="PF08398"/>
    </source>
</evidence>
<keyword evidence="3" id="KW-1185">Reference proteome</keyword>
<comment type="caution">
    <text evidence="2">The sequence shown here is derived from an EMBL/GenBank/DDBJ whole genome shotgun (WGS) entry which is preliminary data.</text>
</comment>
<dbReference type="AlphaFoldDB" id="A0A544TPJ8"/>
<evidence type="ECO:0000313" key="2">
    <source>
        <dbReference type="EMBL" id="TQR19387.1"/>
    </source>
</evidence>
<dbReference type="GO" id="GO:0004623">
    <property type="term" value="F:phospholipase A2 activity"/>
    <property type="evidence" value="ECO:0007669"/>
    <property type="project" value="InterPro"/>
</dbReference>
<evidence type="ECO:0000313" key="3">
    <source>
        <dbReference type="Proteomes" id="UP000316626"/>
    </source>
</evidence>
<dbReference type="Pfam" id="PF08398">
    <property type="entry name" value="Phospholip_A2_4"/>
    <property type="match status" value="1"/>
</dbReference>
<organism evidence="2 3">
    <name type="scientific">Psychrobacillus vulpis</name>
    <dbReference type="NCBI Taxonomy" id="2325572"/>
    <lineage>
        <taxon>Bacteria</taxon>
        <taxon>Bacillati</taxon>
        <taxon>Bacillota</taxon>
        <taxon>Bacilli</taxon>
        <taxon>Bacillales</taxon>
        <taxon>Bacillaceae</taxon>
        <taxon>Psychrobacillus</taxon>
    </lineage>
</organism>
<feature type="domain" description="Phospholipase A2-like" evidence="1">
    <location>
        <begin position="13"/>
        <end position="47"/>
    </location>
</feature>
<dbReference type="GO" id="GO:0050482">
    <property type="term" value="P:arachidonate secretion"/>
    <property type="evidence" value="ECO:0007669"/>
    <property type="project" value="InterPro"/>
</dbReference>
<name>A0A544TPJ8_9BACI</name>
<dbReference type="InterPro" id="IPR036444">
    <property type="entry name" value="PLipase_A2_dom_sf"/>
</dbReference>
<proteinExistence type="predicted"/>
<dbReference type="OrthoDB" id="5125543at2"/>
<dbReference type="Proteomes" id="UP000316626">
    <property type="component" value="Unassembled WGS sequence"/>
</dbReference>
<dbReference type="Gene3D" id="1.20.90.10">
    <property type="entry name" value="Phospholipase A2 domain"/>
    <property type="match status" value="1"/>
</dbReference>
<protein>
    <submittedName>
        <fullName evidence="2">Phospholipase</fullName>
    </submittedName>
</protein>
<gene>
    <name evidence="2" type="ORF">FG384_13255</name>
</gene>
<reference evidence="2 3" key="1">
    <citation type="submission" date="2019-06" db="EMBL/GenBank/DDBJ databases">
        <title>Psychrobacillus vulpis sp. nov., a new species isolated from feces of a red fox that inhabits in The Tablas de Daimiel Natural Park, Albacete, Spain.</title>
        <authorList>
            <person name="Rodriguez M."/>
            <person name="Reina J.C."/>
            <person name="Bejar V."/>
            <person name="Llamas I."/>
        </authorList>
    </citation>
    <scope>NUCLEOTIDE SEQUENCE [LARGE SCALE GENOMIC DNA]</scope>
    <source>
        <strain evidence="2 3">Z8</strain>
    </source>
</reference>
<sequence>MSRRRGGKFRFCVFPGYNYCGPGCSGPGAPINDVDAACKAHDECYSKRGNLCECDREFLRRLRPQINPYTQQGRHARLIYNYMRLQTNFTCNSFKIR</sequence>
<dbReference type="GO" id="GO:0006644">
    <property type="term" value="P:phospholipid metabolic process"/>
    <property type="evidence" value="ECO:0007669"/>
    <property type="project" value="InterPro"/>
</dbReference>
<dbReference type="GO" id="GO:0005198">
    <property type="term" value="F:structural molecule activity"/>
    <property type="evidence" value="ECO:0007669"/>
    <property type="project" value="InterPro"/>
</dbReference>
<accession>A0A544TPJ8</accession>
<dbReference type="SUPFAM" id="SSF48619">
    <property type="entry name" value="Phospholipase A2, PLA2"/>
    <property type="match status" value="1"/>
</dbReference>
<dbReference type="RefSeq" id="WP_142643084.1">
    <property type="nucleotide sequence ID" value="NZ_VDGI01000014.1"/>
</dbReference>